<organism evidence="9">
    <name type="scientific">uncultured Eubacteriales bacterium</name>
    <dbReference type="NCBI Taxonomy" id="172733"/>
    <lineage>
        <taxon>Bacteria</taxon>
        <taxon>Bacillati</taxon>
        <taxon>Bacillota</taxon>
        <taxon>Clostridia</taxon>
        <taxon>Eubacteriales</taxon>
        <taxon>environmental samples</taxon>
    </lineage>
</organism>
<protein>
    <recommendedName>
        <fullName evidence="1">Trk system potassium uptake protein TrkA</fullName>
    </recommendedName>
</protein>
<dbReference type="Pfam" id="PF02080">
    <property type="entry name" value="TrkA_C"/>
    <property type="match status" value="1"/>
</dbReference>
<dbReference type="PRINTS" id="PR00335">
    <property type="entry name" value="KUPTAKETRKA"/>
</dbReference>
<evidence type="ECO:0000256" key="6">
    <source>
        <dbReference type="ARBA" id="ARBA00023065"/>
    </source>
</evidence>
<dbReference type="InterPro" id="IPR050721">
    <property type="entry name" value="Trk_Ktr_HKT_K-transport"/>
</dbReference>
<proteinExistence type="predicted"/>
<dbReference type="GO" id="GO:0005886">
    <property type="term" value="C:plasma membrane"/>
    <property type="evidence" value="ECO:0007669"/>
    <property type="project" value="InterPro"/>
</dbReference>
<dbReference type="InterPro" id="IPR036291">
    <property type="entry name" value="NAD(P)-bd_dom_sf"/>
</dbReference>
<feature type="domain" description="RCK N-terminal" evidence="7">
    <location>
        <begin position="2"/>
        <end position="121"/>
    </location>
</feature>
<evidence type="ECO:0000256" key="5">
    <source>
        <dbReference type="ARBA" id="ARBA00023027"/>
    </source>
</evidence>
<keyword evidence="3" id="KW-0633">Potassium transport</keyword>
<evidence type="ECO:0000259" key="8">
    <source>
        <dbReference type="PROSITE" id="PS51202"/>
    </source>
</evidence>
<keyword evidence="4" id="KW-0630">Potassium</keyword>
<dbReference type="InterPro" id="IPR006036">
    <property type="entry name" value="K_uptake_TrkA"/>
</dbReference>
<gene>
    <name evidence="9" type="ORF">KL86CLO1_10553</name>
</gene>
<name>A0A212J5L4_9FIRM</name>
<dbReference type="PANTHER" id="PTHR43833">
    <property type="entry name" value="POTASSIUM CHANNEL PROTEIN 2-RELATED-RELATED"/>
    <property type="match status" value="1"/>
</dbReference>
<dbReference type="InterPro" id="IPR003148">
    <property type="entry name" value="RCK_N"/>
</dbReference>
<evidence type="ECO:0000256" key="1">
    <source>
        <dbReference type="ARBA" id="ARBA00017378"/>
    </source>
</evidence>
<dbReference type="Pfam" id="PF02254">
    <property type="entry name" value="TrkA_N"/>
    <property type="match status" value="1"/>
</dbReference>
<dbReference type="Gene3D" id="3.30.70.1450">
    <property type="entry name" value="Regulator of K+ conductance, C-terminal domain"/>
    <property type="match status" value="1"/>
</dbReference>
<dbReference type="PROSITE" id="PS51202">
    <property type="entry name" value="RCK_C"/>
    <property type="match status" value="1"/>
</dbReference>
<dbReference type="SUPFAM" id="SSF116726">
    <property type="entry name" value="TrkA C-terminal domain-like"/>
    <property type="match status" value="1"/>
</dbReference>
<evidence type="ECO:0000256" key="2">
    <source>
        <dbReference type="ARBA" id="ARBA00022448"/>
    </source>
</evidence>
<dbReference type="InterPro" id="IPR036721">
    <property type="entry name" value="RCK_C_sf"/>
</dbReference>
<dbReference type="PROSITE" id="PS51201">
    <property type="entry name" value="RCK_N"/>
    <property type="match status" value="1"/>
</dbReference>
<dbReference type="InterPro" id="IPR006037">
    <property type="entry name" value="RCK_C"/>
</dbReference>
<evidence type="ECO:0000256" key="3">
    <source>
        <dbReference type="ARBA" id="ARBA00022538"/>
    </source>
</evidence>
<dbReference type="Gene3D" id="3.40.50.720">
    <property type="entry name" value="NAD(P)-binding Rossmann-like Domain"/>
    <property type="match status" value="1"/>
</dbReference>
<evidence type="ECO:0000256" key="4">
    <source>
        <dbReference type="ARBA" id="ARBA00022958"/>
    </source>
</evidence>
<evidence type="ECO:0000259" key="7">
    <source>
        <dbReference type="PROSITE" id="PS51201"/>
    </source>
</evidence>
<reference evidence="9" key="1">
    <citation type="submission" date="2016-04" db="EMBL/GenBank/DDBJ databases">
        <authorList>
            <person name="Evans L.H."/>
            <person name="Alamgir A."/>
            <person name="Owens N."/>
            <person name="Weber N.D."/>
            <person name="Virtaneva K."/>
            <person name="Barbian K."/>
            <person name="Babar A."/>
            <person name="Rosenke K."/>
        </authorList>
    </citation>
    <scope>NUCLEOTIDE SEQUENCE</scope>
    <source>
        <strain evidence="9">86</strain>
    </source>
</reference>
<dbReference type="EMBL" id="FLUN01000001">
    <property type="protein sequence ID" value="SBV94733.1"/>
    <property type="molecule type" value="Genomic_DNA"/>
</dbReference>
<accession>A0A212J5L4</accession>
<feature type="domain" description="RCK C-terminal" evidence="8">
    <location>
        <begin position="141"/>
        <end position="222"/>
    </location>
</feature>
<dbReference type="SUPFAM" id="SSF51735">
    <property type="entry name" value="NAD(P)-binding Rossmann-fold domains"/>
    <property type="match status" value="1"/>
</dbReference>
<keyword evidence="5" id="KW-0520">NAD</keyword>
<keyword evidence="6" id="KW-0406">Ion transport</keyword>
<evidence type="ECO:0000313" key="9">
    <source>
        <dbReference type="EMBL" id="SBV94733.1"/>
    </source>
</evidence>
<dbReference type="AlphaFoldDB" id="A0A212J5L4"/>
<sequence>MKMKVIIVGGGQVGCYLASLLIERGHEIKIIEEKETRIEVLKKSLPENVIVRGSGTDPKLLESADIQHTHVLAAVTGSDETNLVIAMLARLEYGVMRVIGRVNNPKNAWLFTPIMGVDAALNQADLMARLVAEEMSMGDMMTLLKLHGGKYSLVERMVDPASSMVGKALRDIEFPTECVLVAVIRHSDLLLPKGGTVIMAGDKAVAITHADQLQKLDDMFGSSTI</sequence>
<dbReference type="PANTHER" id="PTHR43833:SF5">
    <property type="entry name" value="TRK SYSTEM POTASSIUM UPTAKE PROTEIN TRKA"/>
    <property type="match status" value="1"/>
</dbReference>
<dbReference type="GO" id="GO:0015079">
    <property type="term" value="F:potassium ion transmembrane transporter activity"/>
    <property type="evidence" value="ECO:0007669"/>
    <property type="project" value="InterPro"/>
</dbReference>
<keyword evidence="2" id="KW-0813">Transport</keyword>